<dbReference type="PROSITE" id="PS51257">
    <property type="entry name" value="PROKAR_LIPOPROTEIN"/>
    <property type="match status" value="1"/>
</dbReference>
<name>A0ABZ0RQV3_9BACT</name>
<sequence length="201" mass="20633">MKLTQTLLSAAAISCFALSASAADFVFSDDSTTIGSALDGTTGGAFTVDTIEITIATLNGDFNGTSNEFGVNGPESGDDTDGFNIAESEGPGPAEGFTFYFDQDVYLNDFSVSSFGDSDVISITDTSTLNTTITSTGTTSLGDYLLTSGSVVTVLTTGGSAYTNGWTLESISVSAVPEPGTFALLSGFAALTFVMLRRRSA</sequence>
<feature type="signal peptide" evidence="1">
    <location>
        <begin position="1"/>
        <end position="22"/>
    </location>
</feature>
<evidence type="ECO:0000256" key="1">
    <source>
        <dbReference type="SAM" id="SignalP"/>
    </source>
</evidence>
<keyword evidence="1" id="KW-0732">Signal</keyword>
<dbReference type="Proteomes" id="UP001324993">
    <property type="component" value="Chromosome"/>
</dbReference>
<protein>
    <recommendedName>
        <fullName evidence="4">PEP-CTERM protein-sorting domain-containing protein</fullName>
    </recommendedName>
</protein>
<reference evidence="2 3" key="1">
    <citation type="submission" date="2023-11" db="EMBL/GenBank/DDBJ databases">
        <title>Coraliomargarita sp. nov., isolated from marine algae.</title>
        <authorList>
            <person name="Lee J.K."/>
            <person name="Baek J.H."/>
            <person name="Kim J.M."/>
            <person name="Choi D.G."/>
            <person name="Jeon C.O."/>
        </authorList>
    </citation>
    <scope>NUCLEOTIDE SEQUENCE [LARGE SCALE GENOMIC DNA]</scope>
    <source>
        <strain evidence="2 3">J2-16</strain>
    </source>
</reference>
<evidence type="ECO:0008006" key="4">
    <source>
        <dbReference type="Google" id="ProtNLM"/>
    </source>
</evidence>
<proteinExistence type="predicted"/>
<dbReference type="EMBL" id="CP138858">
    <property type="protein sequence ID" value="WPJ97491.1"/>
    <property type="molecule type" value="Genomic_DNA"/>
</dbReference>
<dbReference type="RefSeq" id="WP_319834333.1">
    <property type="nucleotide sequence ID" value="NZ_CP138858.1"/>
</dbReference>
<accession>A0ABZ0RQV3</accession>
<evidence type="ECO:0000313" key="2">
    <source>
        <dbReference type="EMBL" id="WPJ97491.1"/>
    </source>
</evidence>
<gene>
    <name evidence="2" type="ORF">SH580_07180</name>
</gene>
<feature type="chain" id="PRO_5045623927" description="PEP-CTERM protein-sorting domain-containing protein" evidence="1">
    <location>
        <begin position="23"/>
        <end position="201"/>
    </location>
</feature>
<keyword evidence="3" id="KW-1185">Reference proteome</keyword>
<evidence type="ECO:0000313" key="3">
    <source>
        <dbReference type="Proteomes" id="UP001324993"/>
    </source>
</evidence>
<organism evidence="2 3">
    <name type="scientific">Coraliomargarita algicola</name>
    <dbReference type="NCBI Taxonomy" id="3092156"/>
    <lineage>
        <taxon>Bacteria</taxon>
        <taxon>Pseudomonadati</taxon>
        <taxon>Verrucomicrobiota</taxon>
        <taxon>Opitutia</taxon>
        <taxon>Puniceicoccales</taxon>
        <taxon>Coraliomargaritaceae</taxon>
        <taxon>Coraliomargarita</taxon>
    </lineage>
</organism>